<keyword evidence="2" id="KW-0378">Hydrolase</keyword>
<dbReference type="PROSITE" id="PS01276">
    <property type="entry name" value="PEPTIDASE_U32"/>
    <property type="match status" value="1"/>
</dbReference>
<proteinExistence type="inferred from homology"/>
<dbReference type="AlphaFoldDB" id="A0A5C0SEB6"/>
<feature type="domain" description="Peptidase family U32 C-terminal" evidence="4">
    <location>
        <begin position="322"/>
        <end position="404"/>
    </location>
</feature>
<dbReference type="Pfam" id="PF16325">
    <property type="entry name" value="Peptidase_U32_C"/>
    <property type="match status" value="1"/>
</dbReference>
<accession>A0A5C0SEB6</accession>
<keyword evidence="1" id="KW-0645">Protease</keyword>
<evidence type="ECO:0000313" key="5">
    <source>
        <dbReference type="EMBL" id="QEK12116.1"/>
    </source>
</evidence>
<dbReference type="PANTHER" id="PTHR30217">
    <property type="entry name" value="PEPTIDASE U32 FAMILY"/>
    <property type="match status" value="1"/>
</dbReference>
<organism evidence="5 6">
    <name type="scientific">Crassaminicella thermophila</name>
    <dbReference type="NCBI Taxonomy" id="2599308"/>
    <lineage>
        <taxon>Bacteria</taxon>
        <taxon>Bacillati</taxon>
        <taxon>Bacillota</taxon>
        <taxon>Clostridia</taxon>
        <taxon>Eubacteriales</taxon>
        <taxon>Clostridiaceae</taxon>
        <taxon>Crassaminicella</taxon>
    </lineage>
</organism>
<sequence>MKKIELLAPAGDLEKLKMAIIYGADAVYLGGQIFGLRASARNFSFEDMKKGIDFAHEKGKKVYVTLNIIPHNEDLEELPTYLEQLRKLNVDAIILSDPGTLMYVKELMPDIEIHLSTQANTTNFMSAKFWYKQGVKRIVLARELALHEIRKIRENIPKDLELEAFVHGAMCISYSGRCLLSNYMANRDANRGECAHPCRWQYYLMEEKRPGEYIPVFEDEKGTYFFNSKDLCMIEYIPELIESGISSLKIEGRMKSAYYVANIVNVYRKAIDTYYEMGRNYKFDPMWIYEIKKASHREFTTGFYFDKPSYKEQLYASSSYVREYDFLGLVIDYDKNTGIATIEQRNRIFKGDIVEIMGPNMKNFDQTIEYMWNSDGEEISVAPHPQQIIKIKMNKPVEKYYIIRKCRKDDTVE</sequence>
<dbReference type="KEGG" id="crs:FQB35_06855"/>
<dbReference type="Proteomes" id="UP000324646">
    <property type="component" value="Chromosome"/>
</dbReference>
<evidence type="ECO:0000256" key="2">
    <source>
        <dbReference type="ARBA" id="ARBA00022801"/>
    </source>
</evidence>
<dbReference type="Gene3D" id="2.40.30.10">
    <property type="entry name" value="Translation factors"/>
    <property type="match status" value="1"/>
</dbReference>
<dbReference type="GO" id="GO:0006508">
    <property type="term" value="P:proteolysis"/>
    <property type="evidence" value="ECO:0007669"/>
    <property type="project" value="UniProtKB-KW"/>
</dbReference>
<name>A0A5C0SEB6_CRATE</name>
<dbReference type="RefSeq" id="WP_148809271.1">
    <property type="nucleotide sequence ID" value="NZ_CP042243.1"/>
</dbReference>
<gene>
    <name evidence="5" type="ORF">FQB35_06855</name>
</gene>
<dbReference type="OrthoDB" id="9807498at2"/>
<dbReference type="InterPro" id="IPR058240">
    <property type="entry name" value="rSAM_sf"/>
</dbReference>
<dbReference type="EMBL" id="CP042243">
    <property type="protein sequence ID" value="QEK12116.1"/>
    <property type="molecule type" value="Genomic_DNA"/>
</dbReference>
<keyword evidence="6" id="KW-1185">Reference proteome</keyword>
<dbReference type="InterPro" id="IPR032525">
    <property type="entry name" value="Peptidase_U32_C"/>
</dbReference>
<dbReference type="Pfam" id="PF01136">
    <property type="entry name" value="Peptidase_U32"/>
    <property type="match status" value="1"/>
</dbReference>
<evidence type="ECO:0000259" key="4">
    <source>
        <dbReference type="Pfam" id="PF16325"/>
    </source>
</evidence>
<protein>
    <submittedName>
        <fullName evidence="5">U32 family peptidase</fullName>
    </submittedName>
</protein>
<dbReference type="GO" id="GO:0008233">
    <property type="term" value="F:peptidase activity"/>
    <property type="evidence" value="ECO:0007669"/>
    <property type="project" value="UniProtKB-KW"/>
</dbReference>
<dbReference type="PANTHER" id="PTHR30217:SF6">
    <property type="entry name" value="TRNA HYDROXYLATION PROTEIN P"/>
    <property type="match status" value="1"/>
</dbReference>
<comment type="similarity">
    <text evidence="3">Belongs to the peptidase U32 family.</text>
</comment>
<evidence type="ECO:0000256" key="1">
    <source>
        <dbReference type="ARBA" id="ARBA00022670"/>
    </source>
</evidence>
<dbReference type="InterPro" id="IPR001539">
    <property type="entry name" value="Peptidase_U32"/>
</dbReference>
<dbReference type="InterPro" id="IPR051454">
    <property type="entry name" value="RNA/ubiquinone_mod_enzymes"/>
</dbReference>
<evidence type="ECO:0000256" key="3">
    <source>
        <dbReference type="ARBA" id="ARBA00038374"/>
    </source>
</evidence>
<evidence type="ECO:0000313" key="6">
    <source>
        <dbReference type="Proteomes" id="UP000324646"/>
    </source>
</evidence>
<dbReference type="SUPFAM" id="SSF102114">
    <property type="entry name" value="Radical SAM enzymes"/>
    <property type="match status" value="1"/>
</dbReference>
<reference evidence="5 6" key="1">
    <citation type="submission" date="2019-07" db="EMBL/GenBank/DDBJ databases">
        <title>Complete genome of Crassaminicella thermophila SY095.</title>
        <authorList>
            <person name="Li X."/>
        </authorList>
    </citation>
    <scope>NUCLEOTIDE SEQUENCE [LARGE SCALE GENOMIC DNA]</scope>
    <source>
        <strain evidence="5 6">SY095</strain>
    </source>
</reference>